<evidence type="ECO:0000313" key="2">
    <source>
        <dbReference type="Proteomes" id="UP000035009"/>
    </source>
</evidence>
<organism evidence="1 2">
    <name type="scientific">Gordonia malaquae NBRC 108250</name>
    <dbReference type="NCBI Taxonomy" id="1223542"/>
    <lineage>
        <taxon>Bacteria</taxon>
        <taxon>Bacillati</taxon>
        <taxon>Actinomycetota</taxon>
        <taxon>Actinomycetes</taxon>
        <taxon>Mycobacteriales</taxon>
        <taxon>Gordoniaceae</taxon>
        <taxon>Gordonia</taxon>
    </lineage>
</organism>
<protein>
    <submittedName>
        <fullName evidence="1">Uncharacterized protein</fullName>
    </submittedName>
</protein>
<accession>M3TJH4</accession>
<dbReference type="EMBL" id="BAOP01000041">
    <property type="protein sequence ID" value="GAC81656.1"/>
    <property type="molecule type" value="Genomic_DNA"/>
</dbReference>
<sequence>MTTTYPRREVYMKLISKDALRAYMDARGFSNMTLARKAGDEKYRSTISLLRAPNGRTTCGPKVAGAIEKALGAPPGSLFVVEMANDNVTNRRPAA</sequence>
<comment type="caution">
    <text evidence="1">The sequence shown here is derived from an EMBL/GenBank/DDBJ whole genome shotgun (WGS) entry which is preliminary data.</text>
</comment>
<name>M3TJH4_GORML</name>
<dbReference type="STRING" id="410332.SAMN04488550_4192"/>
<reference evidence="1 2" key="1">
    <citation type="submission" date="2013-02" db="EMBL/GenBank/DDBJ databases">
        <title>Whole genome shotgun sequence of Gordonia malaquae NBRC 108250.</title>
        <authorList>
            <person name="Yoshida I."/>
            <person name="Hosoyama A."/>
            <person name="Tsuchikane K."/>
            <person name="Ando Y."/>
            <person name="Baba S."/>
            <person name="Ohji S."/>
            <person name="Hamada M."/>
            <person name="Tamura T."/>
            <person name="Yamazoe A."/>
            <person name="Yamazaki S."/>
            <person name="Fujita N."/>
        </authorList>
    </citation>
    <scope>NUCLEOTIDE SEQUENCE [LARGE SCALE GENOMIC DNA]</scope>
    <source>
        <strain evidence="1 2">NBRC 108250</strain>
    </source>
</reference>
<evidence type="ECO:0000313" key="1">
    <source>
        <dbReference type="EMBL" id="GAC81656.1"/>
    </source>
</evidence>
<dbReference type="AlphaFoldDB" id="M3TJH4"/>
<gene>
    <name evidence="1" type="ORF">GM1_041_00270</name>
</gene>
<keyword evidence="2" id="KW-1185">Reference proteome</keyword>
<proteinExistence type="predicted"/>
<dbReference type="Proteomes" id="UP000035009">
    <property type="component" value="Unassembled WGS sequence"/>
</dbReference>